<evidence type="ECO:0000313" key="5">
    <source>
        <dbReference type="Proteomes" id="UP000298337"/>
    </source>
</evidence>
<dbReference type="PRINTS" id="PR00081">
    <property type="entry name" value="GDHRDH"/>
</dbReference>
<proteinExistence type="inferred from homology"/>
<dbReference type="PANTHER" id="PTHR43976:SF16">
    <property type="entry name" value="SHORT-CHAIN DEHYDROGENASE_REDUCTASE FAMILY PROTEIN"/>
    <property type="match status" value="1"/>
</dbReference>
<dbReference type="InterPro" id="IPR002347">
    <property type="entry name" value="SDR_fam"/>
</dbReference>
<name>A0A4Z0P1F4_9BACT</name>
<evidence type="ECO:0000313" key="4">
    <source>
        <dbReference type="EMBL" id="TGE03754.1"/>
    </source>
</evidence>
<gene>
    <name evidence="4" type="ORF">EU556_24390</name>
</gene>
<accession>A0A4Z0P1F4</accession>
<organism evidence="4 5">
    <name type="scientific">Hymenobacter fodinae</name>
    <dbReference type="NCBI Taxonomy" id="2510796"/>
    <lineage>
        <taxon>Bacteria</taxon>
        <taxon>Pseudomonadati</taxon>
        <taxon>Bacteroidota</taxon>
        <taxon>Cytophagia</taxon>
        <taxon>Cytophagales</taxon>
        <taxon>Hymenobacteraceae</taxon>
        <taxon>Hymenobacter</taxon>
    </lineage>
</organism>
<dbReference type="OrthoDB" id="9786056at2"/>
<dbReference type="PANTHER" id="PTHR43976">
    <property type="entry name" value="SHORT CHAIN DEHYDROGENASE"/>
    <property type="match status" value="1"/>
</dbReference>
<sequence>MTLKSHPAAENGPAPAAGALSKIWFITGASRGFGRVWVEAALQRGDQVAATARQLGSIQDLTEKYGANVLTLELDVTNPAQVRTAVAQAHAHFGRLDIVLNNAGYSLVGAIEEASLDEIRAMYETNVYGPVSVIQAALPLLRAQGSGHILGTSSNLGHVTLPVIGYYCSSKWAFEAIHESLAAEVAPFGIKVTIIEPGAYATEFGSPESLRFATGLEPYTDYKNDFFAGLRSMERGDPAATPAALFAVVDAEQPPLRLFLGAHNLPSVRTAYTERLATWEAWEGVAQAAQGHAH</sequence>
<dbReference type="EMBL" id="SRLA01000007">
    <property type="protein sequence ID" value="TGE03754.1"/>
    <property type="molecule type" value="Genomic_DNA"/>
</dbReference>
<keyword evidence="2" id="KW-0560">Oxidoreductase</keyword>
<evidence type="ECO:0000256" key="3">
    <source>
        <dbReference type="RuleBase" id="RU000363"/>
    </source>
</evidence>
<keyword evidence="5" id="KW-1185">Reference proteome</keyword>
<comment type="caution">
    <text evidence="4">The sequence shown here is derived from an EMBL/GenBank/DDBJ whole genome shotgun (WGS) entry which is preliminary data.</text>
</comment>
<comment type="similarity">
    <text evidence="1 3">Belongs to the short-chain dehydrogenases/reductases (SDR) family.</text>
</comment>
<dbReference type="SUPFAM" id="SSF51735">
    <property type="entry name" value="NAD(P)-binding Rossmann-fold domains"/>
    <property type="match status" value="1"/>
</dbReference>
<dbReference type="PRINTS" id="PR00080">
    <property type="entry name" value="SDRFAMILY"/>
</dbReference>
<dbReference type="AlphaFoldDB" id="A0A4Z0P1F4"/>
<dbReference type="GO" id="GO:0016491">
    <property type="term" value="F:oxidoreductase activity"/>
    <property type="evidence" value="ECO:0007669"/>
    <property type="project" value="UniProtKB-KW"/>
</dbReference>
<reference evidence="4 5" key="1">
    <citation type="submission" date="2019-04" db="EMBL/GenBank/DDBJ databases">
        <authorList>
            <person name="Feng G."/>
            <person name="Zhang J."/>
            <person name="Zhu H."/>
        </authorList>
    </citation>
    <scope>NUCLEOTIDE SEQUENCE [LARGE SCALE GENOMIC DNA]</scope>
    <source>
        <strain evidence="4 5">92R-1</strain>
    </source>
</reference>
<dbReference type="InterPro" id="IPR051911">
    <property type="entry name" value="SDR_oxidoreductase"/>
</dbReference>
<protein>
    <submittedName>
        <fullName evidence="4">SDR family NAD(P)-dependent oxidoreductase</fullName>
    </submittedName>
</protein>
<dbReference type="Proteomes" id="UP000298337">
    <property type="component" value="Unassembled WGS sequence"/>
</dbReference>
<dbReference type="CDD" id="cd05374">
    <property type="entry name" value="17beta-HSD-like_SDR_c"/>
    <property type="match status" value="1"/>
</dbReference>
<evidence type="ECO:0000256" key="1">
    <source>
        <dbReference type="ARBA" id="ARBA00006484"/>
    </source>
</evidence>
<dbReference type="NCBIfam" id="NF006114">
    <property type="entry name" value="PRK08263.1"/>
    <property type="match status" value="1"/>
</dbReference>
<dbReference type="Pfam" id="PF00106">
    <property type="entry name" value="adh_short"/>
    <property type="match status" value="1"/>
</dbReference>
<dbReference type="RefSeq" id="WP_135436855.1">
    <property type="nucleotide sequence ID" value="NZ_SRLA01000007.1"/>
</dbReference>
<dbReference type="Gene3D" id="3.40.50.720">
    <property type="entry name" value="NAD(P)-binding Rossmann-like Domain"/>
    <property type="match status" value="1"/>
</dbReference>
<evidence type="ECO:0000256" key="2">
    <source>
        <dbReference type="ARBA" id="ARBA00023002"/>
    </source>
</evidence>
<dbReference type="InterPro" id="IPR036291">
    <property type="entry name" value="NAD(P)-bd_dom_sf"/>
</dbReference>